<sequence length="203" mass="22455">MSESTSTISKLPVTVTKPTPYTFDLGLLMAEDPNPLQLTTRENLESDLAATARDGAQVLINQLLSTCPIASTPAGVLLTLPEIQTHLPREKPLPTPKAETAWSKFAAKKGIKAKSAATRQKMVYDEATGEWVPKWGYKGANKAGENDWIVEVDEKKEQERIMKGKEGGGVDVGGGKKSERMERMRRNERKMRANDRRSRKFGA</sequence>
<comment type="caution">
    <text evidence="7">The sequence shown here is derived from an EMBL/GenBank/DDBJ whole genome shotgun (WGS) entry which is preliminary data.</text>
</comment>
<dbReference type="InterPro" id="IPR007023">
    <property type="entry name" value="Ribosom_reg"/>
</dbReference>
<gene>
    <name evidence="7" type="ORF">B7463_g10176</name>
</gene>
<feature type="non-terminal residue" evidence="7">
    <location>
        <position position="1"/>
    </location>
</feature>
<evidence type="ECO:0000256" key="6">
    <source>
        <dbReference type="SAM" id="MobiDB-lite"/>
    </source>
</evidence>
<comment type="subcellular location">
    <subcellularLocation>
        <location evidence="1 5">Nucleus</location>
    </subcellularLocation>
</comment>
<evidence type="ECO:0000256" key="1">
    <source>
        <dbReference type="ARBA" id="ARBA00004123"/>
    </source>
</evidence>
<evidence type="ECO:0000256" key="5">
    <source>
        <dbReference type="RuleBase" id="RU364132"/>
    </source>
</evidence>
<comment type="function">
    <text evidence="5">Involved in ribosomal large subunit assembly.</text>
</comment>
<keyword evidence="3 5" id="KW-0690">Ribosome biogenesis</keyword>
<evidence type="ECO:0000313" key="8">
    <source>
        <dbReference type="Proteomes" id="UP000258309"/>
    </source>
</evidence>
<dbReference type="GO" id="GO:0042254">
    <property type="term" value="P:ribosome biogenesis"/>
    <property type="evidence" value="ECO:0007669"/>
    <property type="project" value="UniProtKB-KW"/>
</dbReference>
<name>A0A3E2GYJ0_SCYLI</name>
<dbReference type="STRING" id="5539.A0A3E2GYJ0"/>
<dbReference type="Pfam" id="PF04939">
    <property type="entry name" value="RRS1"/>
    <property type="match status" value="1"/>
</dbReference>
<evidence type="ECO:0000256" key="3">
    <source>
        <dbReference type="ARBA" id="ARBA00022517"/>
    </source>
</evidence>
<feature type="region of interest" description="Disordered" evidence="6">
    <location>
        <begin position="159"/>
        <end position="203"/>
    </location>
</feature>
<dbReference type="GO" id="GO:0005634">
    <property type="term" value="C:nucleus"/>
    <property type="evidence" value="ECO:0007669"/>
    <property type="project" value="UniProtKB-SubCell"/>
</dbReference>
<dbReference type="OrthoDB" id="28455at2759"/>
<evidence type="ECO:0000313" key="7">
    <source>
        <dbReference type="EMBL" id="RFU26171.1"/>
    </source>
</evidence>
<proteinExistence type="inferred from homology"/>
<dbReference type="EMBL" id="NCSJ02000280">
    <property type="protein sequence ID" value="RFU26171.1"/>
    <property type="molecule type" value="Genomic_DNA"/>
</dbReference>
<dbReference type="AlphaFoldDB" id="A0A3E2GYJ0"/>
<feature type="compositionally biased region" description="Basic and acidic residues" evidence="6">
    <location>
        <begin position="159"/>
        <end position="196"/>
    </location>
</feature>
<keyword evidence="8" id="KW-1185">Reference proteome</keyword>
<keyword evidence="4 5" id="KW-0539">Nucleus</keyword>
<organism evidence="7 8">
    <name type="scientific">Scytalidium lignicola</name>
    <name type="common">Hyphomycete</name>
    <dbReference type="NCBI Taxonomy" id="5539"/>
    <lineage>
        <taxon>Eukaryota</taxon>
        <taxon>Fungi</taxon>
        <taxon>Dikarya</taxon>
        <taxon>Ascomycota</taxon>
        <taxon>Pezizomycotina</taxon>
        <taxon>Leotiomycetes</taxon>
        <taxon>Leotiomycetes incertae sedis</taxon>
        <taxon>Scytalidium</taxon>
    </lineage>
</organism>
<accession>A0A3E2GYJ0</accession>
<comment type="similarity">
    <text evidence="2 5">Belongs to the RRS1 family.</text>
</comment>
<dbReference type="OMA" id="KMVYDEA"/>
<reference evidence="7 8" key="1">
    <citation type="submission" date="2018-05" db="EMBL/GenBank/DDBJ databases">
        <title>Draft genome sequence of Scytalidium lignicola DSM 105466, a ubiquitous saprotrophic fungus.</title>
        <authorList>
            <person name="Buettner E."/>
            <person name="Gebauer A.M."/>
            <person name="Hofrichter M."/>
            <person name="Liers C."/>
            <person name="Kellner H."/>
        </authorList>
    </citation>
    <scope>NUCLEOTIDE SEQUENCE [LARGE SCALE GENOMIC DNA]</scope>
    <source>
        <strain evidence="7 8">DSM 105466</strain>
    </source>
</reference>
<feature type="non-terminal residue" evidence="7">
    <location>
        <position position="203"/>
    </location>
</feature>
<evidence type="ECO:0000256" key="2">
    <source>
        <dbReference type="ARBA" id="ARBA00010077"/>
    </source>
</evidence>
<evidence type="ECO:0000256" key="4">
    <source>
        <dbReference type="ARBA" id="ARBA00023242"/>
    </source>
</evidence>
<dbReference type="Proteomes" id="UP000258309">
    <property type="component" value="Unassembled WGS sequence"/>
</dbReference>
<protein>
    <recommendedName>
        <fullName evidence="5">Ribosome biogenesis regulatory protein</fullName>
    </recommendedName>
</protein>